<sequence length="117" mass="13553">MEKRFKLWTYKEGEPPQVHDGPCNNIYSTEGQFMDEMESGRSRFSARQPNEAHAFFLPISIVNVVRFLSTPSKSYSVASLQHFVTDYLGVVSNKYSYWNRSQGSDHFFVSCHDWVST</sequence>
<organism evidence="1 2">
    <name type="scientific">Persea americana</name>
    <name type="common">Avocado</name>
    <dbReference type="NCBI Taxonomy" id="3435"/>
    <lineage>
        <taxon>Eukaryota</taxon>
        <taxon>Viridiplantae</taxon>
        <taxon>Streptophyta</taxon>
        <taxon>Embryophyta</taxon>
        <taxon>Tracheophyta</taxon>
        <taxon>Spermatophyta</taxon>
        <taxon>Magnoliopsida</taxon>
        <taxon>Magnoliidae</taxon>
        <taxon>Laurales</taxon>
        <taxon>Lauraceae</taxon>
        <taxon>Persea</taxon>
    </lineage>
</organism>
<accession>A0ACC2L3X9</accession>
<name>A0ACC2L3X9_PERAE</name>
<gene>
    <name evidence="1" type="ORF">MRB53_021040</name>
</gene>
<protein>
    <submittedName>
        <fullName evidence="1">Uncharacterized protein</fullName>
    </submittedName>
</protein>
<comment type="caution">
    <text evidence="1">The sequence shown here is derived from an EMBL/GenBank/DDBJ whole genome shotgun (WGS) entry which is preliminary data.</text>
</comment>
<keyword evidence="2" id="KW-1185">Reference proteome</keyword>
<reference evidence="1 2" key="1">
    <citation type="journal article" date="2022" name="Hortic Res">
        <title>A haplotype resolved chromosomal level avocado genome allows analysis of novel avocado genes.</title>
        <authorList>
            <person name="Nath O."/>
            <person name="Fletcher S.J."/>
            <person name="Hayward A."/>
            <person name="Shaw L.M."/>
            <person name="Masouleh A.K."/>
            <person name="Furtado A."/>
            <person name="Henry R.J."/>
            <person name="Mitter N."/>
        </authorList>
    </citation>
    <scope>NUCLEOTIDE SEQUENCE [LARGE SCALE GENOMIC DNA]</scope>
    <source>
        <strain evidence="2">cv. Hass</strain>
    </source>
</reference>
<dbReference type="Proteomes" id="UP001234297">
    <property type="component" value="Chromosome 6"/>
</dbReference>
<evidence type="ECO:0000313" key="2">
    <source>
        <dbReference type="Proteomes" id="UP001234297"/>
    </source>
</evidence>
<dbReference type="EMBL" id="CM056814">
    <property type="protein sequence ID" value="KAJ8627733.1"/>
    <property type="molecule type" value="Genomic_DNA"/>
</dbReference>
<proteinExistence type="predicted"/>
<evidence type="ECO:0000313" key="1">
    <source>
        <dbReference type="EMBL" id="KAJ8627733.1"/>
    </source>
</evidence>